<dbReference type="HOGENOM" id="CLU_3070869_0_0_1"/>
<evidence type="ECO:0000313" key="4">
    <source>
        <dbReference type="Proteomes" id="UP000001070"/>
    </source>
</evidence>
<dbReference type="STRING" id="7222.B4JJY9"/>
<dbReference type="PROSITE" id="PS51837">
    <property type="entry name" value="LITAF"/>
    <property type="match status" value="1"/>
</dbReference>
<gene>
    <name evidence="3" type="primary">Dgri\GH12150</name>
    <name evidence="3" type="ORF">Dgri_GH12150</name>
</gene>
<name>B4JJY9_DROGR</name>
<dbReference type="OMA" id="PACGERI"/>
<sequence>MRAHCWALWLCLFGWCCCACWYPYLMDSCRITRHYCNACKTFLGAYHPKDCCH</sequence>
<dbReference type="InterPro" id="IPR006629">
    <property type="entry name" value="LITAF"/>
</dbReference>
<proteinExistence type="predicted"/>
<evidence type="ECO:0000313" key="3">
    <source>
        <dbReference type="EMBL" id="EDV99891.1"/>
    </source>
</evidence>
<dbReference type="KEGG" id="dgr:6564601"/>
<dbReference type="Proteomes" id="UP000001070">
    <property type="component" value="Unassembled WGS sequence"/>
</dbReference>
<dbReference type="Pfam" id="PF10601">
    <property type="entry name" value="zf-LITAF-like"/>
    <property type="match status" value="1"/>
</dbReference>
<dbReference type="PhylomeDB" id="B4JJY9"/>
<dbReference type="AlphaFoldDB" id="B4JJY9"/>
<feature type="signal peptide" evidence="1">
    <location>
        <begin position="1"/>
        <end position="19"/>
    </location>
</feature>
<feature type="chain" id="PRO_5002812413" evidence="1">
    <location>
        <begin position="20"/>
        <end position="53"/>
    </location>
</feature>
<keyword evidence="1" id="KW-0732">Signal</keyword>
<evidence type="ECO:0000256" key="1">
    <source>
        <dbReference type="SAM" id="SignalP"/>
    </source>
</evidence>
<evidence type="ECO:0000259" key="2">
    <source>
        <dbReference type="PROSITE" id="PS51837"/>
    </source>
</evidence>
<dbReference type="OrthoDB" id="5599753at2759"/>
<protein>
    <submittedName>
        <fullName evidence="3">GH12150</fullName>
    </submittedName>
</protein>
<dbReference type="eggNOG" id="ENOG502T9HC">
    <property type="taxonomic scope" value="Eukaryota"/>
</dbReference>
<reference evidence="3 4" key="1">
    <citation type="journal article" date="2007" name="Nature">
        <title>Evolution of genes and genomes on the Drosophila phylogeny.</title>
        <authorList>
            <consortium name="Drosophila 12 Genomes Consortium"/>
            <person name="Clark A.G."/>
            <person name="Eisen M.B."/>
            <person name="Smith D.R."/>
            <person name="Bergman C.M."/>
            <person name="Oliver B."/>
            <person name="Markow T.A."/>
            <person name="Kaufman T.C."/>
            <person name="Kellis M."/>
            <person name="Gelbart W."/>
            <person name="Iyer V.N."/>
            <person name="Pollard D.A."/>
            <person name="Sackton T.B."/>
            <person name="Larracuente A.M."/>
            <person name="Singh N.D."/>
            <person name="Abad J.P."/>
            <person name="Abt D.N."/>
            <person name="Adryan B."/>
            <person name="Aguade M."/>
            <person name="Akashi H."/>
            <person name="Anderson W.W."/>
            <person name="Aquadro C.F."/>
            <person name="Ardell D.H."/>
            <person name="Arguello R."/>
            <person name="Artieri C.G."/>
            <person name="Barbash D.A."/>
            <person name="Barker D."/>
            <person name="Barsanti P."/>
            <person name="Batterham P."/>
            <person name="Batzoglou S."/>
            <person name="Begun D."/>
            <person name="Bhutkar A."/>
            <person name="Blanco E."/>
            <person name="Bosak S.A."/>
            <person name="Bradley R.K."/>
            <person name="Brand A.D."/>
            <person name="Brent M.R."/>
            <person name="Brooks A.N."/>
            <person name="Brown R.H."/>
            <person name="Butlin R.K."/>
            <person name="Caggese C."/>
            <person name="Calvi B.R."/>
            <person name="Bernardo de Carvalho A."/>
            <person name="Caspi A."/>
            <person name="Castrezana S."/>
            <person name="Celniker S.E."/>
            <person name="Chang J.L."/>
            <person name="Chapple C."/>
            <person name="Chatterji S."/>
            <person name="Chinwalla A."/>
            <person name="Civetta A."/>
            <person name="Clifton S.W."/>
            <person name="Comeron J.M."/>
            <person name="Costello J.C."/>
            <person name="Coyne J.A."/>
            <person name="Daub J."/>
            <person name="David R.G."/>
            <person name="Delcher A.L."/>
            <person name="Delehaunty K."/>
            <person name="Do C.B."/>
            <person name="Ebling H."/>
            <person name="Edwards K."/>
            <person name="Eickbush T."/>
            <person name="Evans J.D."/>
            <person name="Filipski A."/>
            <person name="Findeiss S."/>
            <person name="Freyhult E."/>
            <person name="Fulton L."/>
            <person name="Fulton R."/>
            <person name="Garcia A.C."/>
            <person name="Gardiner A."/>
            <person name="Garfield D.A."/>
            <person name="Garvin B.E."/>
            <person name="Gibson G."/>
            <person name="Gilbert D."/>
            <person name="Gnerre S."/>
            <person name="Godfrey J."/>
            <person name="Good R."/>
            <person name="Gotea V."/>
            <person name="Gravely B."/>
            <person name="Greenberg A.J."/>
            <person name="Griffiths-Jones S."/>
            <person name="Gross S."/>
            <person name="Guigo R."/>
            <person name="Gustafson E.A."/>
            <person name="Haerty W."/>
            <person name="Hahn M.W."/>
            <person name="Halligan D.L."/>
            <person name="Halpern A.L."/>
            <person name="Halter G.M."/>
            <person name="Han M.V."/>
            <person name="Heger A."/>
            <person name="Hillier L."/>
            <person name="Hinrichs A.S."/>
            <person name="Holmes I."/>
            <person name="Hoskins R.A."/>
            <person name="Hubisz M.J."/>
            <person name="Hultmark D."/>
            <person name="Huntley M.A."/>
            <person name="Jaffe D.B."/>
            <person name="Jagadeeshan S."/>
            <person name="Jeck W.R."/>
            <person name="Johnson J."/>
            <person name="Jones C.D."/>
            <person name="Jordan W.C."/>
            <person name="Karpen G.H."/>
            <person name="Kataoka E."/>
            <person name="Keightley P.D."/>
            <person name="Kheradpour P."/>
            <person name="Kirkness E.F."/>
            <person name="Koerich L.B."/>
            <person name="Kristiansen K."/>
            <person name="Kudrna D."/>
            <person name="Kulathinal R.J."/>
            <person name="Kumar S."/>
            <person name="Kwok R."/>
            <person name="Lander E."/>
            <person name="Langley C.H."/>
            <person name="Lapoint R."/>
            <person name="Lazzaro B.P."/>
            <person name="Lee S.J."/>
            <person name="Levesque L."/>
            <person name="Li R."/>
            <person name="Lin C.F."/>
            <person name="Lin M.F."/>
            <person name="Lindblad-Toh K."/>
            <person name="Llopart A."/>
            <person name="Long M."/>
            <person name="Low L."/>
            <person name="Lozovsky E."/>
            <person name="Lu J."/>
            <person name="Luo M."/>
            <person name="Machado C.A."/>
            <person name="Makalowski W."/>
            <person name="Marzo M."/>
            <person name="Matsuda M."/>
            <person name="Matzkin L."/>
            <person name="McAllister B."/>
            <person name="McBride C.S."/>
            <person name="McKernan B."/>
            <person name="McKernan K."/>
            <person name="Mendez-Lago M."/>
            <person name="Minx P."/>
            <person name="Mollenhauer M.U."/>
            <person name="Montooth K."/>
            <person name="Mount S.M."/>
            <person name="Mu X."/>
            <person name="Myers E."/>
            <person name="Negre B."/>
            <person name="Newfeld S."/>
            <person name="Nielsen R."/>
            <person name="Noor M.A."/>
            <person name="O'Grady P."/>
            <person name="Pachter L."/>
            <person name="Papaceit M."/>
            <person name="Parisi M.J."/>
            <person name="Parisi M."/>
            <person name="Parts L."/>
            <person name="Pedersen J.S."/>
            <person name="Pesole G."/>
            <person name="Phillippy A.M."/>
            <person name="Ponting C.P."/>
            <person name="Pop M."/>
            <person name="Porcelli D."/>
            <person name="Powell J.R."/>
            <person name="Prohaska S."/>
            <person name="Pruitt K."/>
            <person name="Puig M."/>
            <person name="Quesneville H."/>
            <person name="Ram K.R."/>
            <person name="Rand D."/>
            <person name="Rasmussen M.D."/>
            <person name="Reed L.K."/>
            <person name="Reenan R."/>
            <person name="Reily A."/>
            <person name="Remington K.A."/>
            <person name="Rieger T.T."/>
            <person name="Ritchie M.G."/>
            <person name="Robin C."/>
            <person name="Rogers Y.H."/>
            <person name="Rohde C."/>
            <person name="Rozas J."/>
            <person name="Rubenfield M.J."/>
            <person name="Ruiz A."/>
            <person name="Russo S."/>
            <person name="Salzberg S.L."/>
            <person name="Sanchez-Gracia A."/>
            <person name="Saranga D.J."/>
            <person name="Sato H."/>
            <person name="Schaeffer S.W."/>
            <person name="Schatz M.C."/>
            <person name="Schlenke T."/>
            <person name="Schwartz R."/>
            <person name="Segarra C."/>
            <person name="Singh R.S."/>
            <person name="Sirot L."/>
            <person name="Sirota M."/>
            <person name="Sisneros N.B."/>
            <person name="Smith C.D."/>
            <person name="Smith T.F."/>
            <person name="Spieth J."/>
            <person name="Stage D.E."/>
            <person name="Stark A."/>
            <person name="Stephan W."/>
            <person name="Strausberg R.L."/>
            <person name="Strempel S."/>
            <person name="Sturgill D."/>
            <person name="Sutton G."/>
            <person name="Sutton G.G."/>
            <person name="Tao W."/>
            <person name="Teichmann S."/>
            <person name="Tobari Y.N."/>
            <person name="Tomimura Y."/>
            <person name="Tsolas J.M."/>
            <person name="Valente V.L."/>
            <person name="Venter E."/>
            <person name="Venter J.C."/>
            <person name="Vicario S."/>
            <person name="Vieira F.G."/>
            <person name="Vilella A.J."/>
            <person name="Villasante A."/>
            <person name="Walenz B."/>
            <person name="Wang J."/>
            <person name="Wasserman M."/>
            <person name="Watts T."/>
            <person name="Wilson D."/>
            <person name="Wilson R.K."/>
            <person name="Wing R.A."/>
            <person name="Wolfner M.F."/>
            <person name="Wong A."/>
            <person name="Wong G.K."/>
            <person name="Wu C.I."/>
            <person name="Wu G."/>
            <person name="Yamamoto D."/>
            <person name="Yang H.P."/>
            <person name="Yang S.P."/>
            <person name="Yorke J.A."/>
            <person name="Yoshida K."/>
            <person name="Zdobnov E."/>
            <person name="Zhang P."/>
            <person name="Zhang Y."/>
            <person name="Zimin A.V."/>
            <person name="Baldwin J."/>
            <person name="Abdouelleil A."/>
            <person name="Abdulkadir J."/>
            <person name="Abebe A."/>
            <person name="Abera B."/>
            <person name="Abreu J."/>
            <person name="Acer S.C."/>
            <person name="Aftuck L."/>
            <person name="Alexander A."/>
            <person name="An P."/>
            <person name="Anderson E."/>
            <person name="Anderson S."/>
            <person name="Arachi H."/>
            <person name="Azer M."/>
            <person name="Bachantsang P."/>
            <person name="Barry A."/>
            <person name="Bayul T."/>
            <person name="Berlin A."/>
            <person name="Bessette D."/>
            <person name="Bloom T."/>
            <person name="Blye J."/>
            <person name="Boguslavskiy L."/>
            <person name="Bonnet C."/>
            <person name="Boukhgalter B."/>
            <person name="Bourzgui I."/>
            <person name="Brown A."/>
            <person name="Cahill P."/>
            <person name="Channer S."/>
            <person name="Cheshatsang Y."/>
            <person name="Chuda L."/>
            <person name="Citroen M."/>
            <person name="Collymore A."/>
            <person name="Cooke P."/>
            <person name="Costello M."/>
            <person name="D'Aco K."/>
            <person name="Daza R."/>
            <person name="De Haan G."/>
            <person name="DeGray S."/>
            <person name="DeMaso C."/>
            <person name="Dhargay N."/>
            <person name="Dooley K."/>
            <person name="Dooley E."/>
            <person name="Doricent M."/>
            <person name="Dorje P."/>
            <person name="Dorjee K."/>
            <person name="Dupes A."/>
            <person name="Elong R."/>
            <person name="Falk J."/>
            <person name="Farina A."/>
            <person name="Faro S."/>
            <person name="Ferguson D."/>
            <person name="Fisher S."/>
            <person name="Foley C.D."/>
            <person name="Franke A."/>
            <person name="Friedrich D."/>
            <person name="Gadbois L."/>
            <person name="Gearin G."/>
            <person name="Gearin C.R."/>
            <person name="Giannoukos G."/>
            <person name="Goode T."/>
            <person name="Graham J."/>
            <person name="Grandbois E."/>
            <person name="Grewal S."/>
            <person name="Gyaltsen K."/>
            <person name="Hafez N."/>
            <person name="Hagos B."/>
            <person name="Hall J."/>
            <person name="Henson C."/>
            <person name="Hollinger A."/>
            <person name="Honan T."/>
            <person name="Huard M.D."/>
            <person name="Hughes L."/>
            <person name="Hurhula B."/>
            <person name="Husby M.E."/>
            <person name="Kamat A."/>
            <person name="Kanga B."/>
            <person name="Kashin S."/>
            <person name="Khazanovich D."/>
            <person name="Kisner P."/>
            <person name="Lance K."/>
            <person name="Lara M."/>
            <person name="Lee W."/>
            <person name="Lennon N."/>
            <person name="Letendre F."/>
            <person name="LeVine R."/>
            <person name="Lipovsky A."/>
            <person name="Liu X."/>
            <person name="Liu J."/>
            <person name="Liu S."/>
            <person name="Lokyitsang T."/>
            <person name="Lokyitsang Y."/>
            <person name="Lubonja R."/>
            <person name="Lui A."/>
            <person name="MacDonald P."/>
            <person name="Magnisalis V."/>
            <person name="Maru K."/>
            <person name="Matthews C."/>
            <person name="McCusker W."/>
            <person name="McDonough S."/>
            <person name="Mehta T."/>
            <person name="Meldrim J."/>
            <person name="Meneus L."/>
            <person name="Mihai O."/>
            <person name="Mihalev A."/>
            <person name="Mihova T."/>
            <person name="Mittelman R."/>
            <person name="Mlenga V."/>
            <person name="Montmayeur A."/>
            <person name="Mulrain L."/>
            <person name="Navidi A."/>
            <person name="Naylor J."/>
            <person name="Negash T."/>
            <person name="Nguyen T."/>
            <person name="Nguyen N."/>
            <person name="Nicol R."/>
            <person name="Norbu C."/>
            <person name="Norbu N."/>
            <person name="Novod N."/>
            <person name="O'Neill B."/>
            <person name="Osman S."/>
            <person name="Markiewicz E."/>
            <person name="Oyono O.L."/>
            <person name="Patti C."/>
            <person name="Phunkhang P."/>
            <person name="Pierre F."/>
            <person name="Priest M."/>
            <person name="Raghuraman S."/>
            <person name="Rege F."/>
            <person name="Reyes R."/>
            <person name="Rise C."/>
            <person name="Rogov P."/>
            <person name="Ross K."/>
            <person name="Ryan E."/>
            <person name="Settipalli S."/>
            <person name="Shea T."/>
            <person name="Sherpa N."/>
            <person name="Shi L."/>
            <person name="Shih D."/>
            <person name="Sparrow T."/>
            <person name="Spaulding J."/>
            <person name="Stalker J."/>
            <person name="Stange-Thomann N."/>
            <person name="Stavropoulos S."/>
            <person name="Stone C."/>
            <person name="Strader C."/>
            <person name="Tesfaye S."/>
            <person name="Thomson T."/>
            <person name="Thoulutsang Y."/>
            <person name="Thoulutsang D."/>
            <person name="Topham K."/>
            <person name="Topping I."/>
            <person name="Tsamla T."/>
            <person name="Vassiliev H."/>
            <person name="Vo A."/>
            <person name="Wangchuk T."/>
            <person name="Wangdi T."/>
            <person name="Weiand M."/>
            <person name="Wilkinson J."/>
            <person name="Wilson A."/>
            <person name="Yadav S."/>
            <person name="Young G."/>
            <person name="Yu Q."/>
            <person name="Zembek L."/>
            <person name="Zhong D."/>
            <person name="Zimmer A."/>
            <person name="Zwirko Z."/>
            <person name="Jaffe D.B."/>
            <person name="Alvarez P."/>
            <person name="Brockman W."/>
            <person name="Butler J."/>
            <person name="Chin C."/>
            <person name="Gnerre S."/>
            <person name="Grabherr M."/>
            <person name="Kleber M."/>
            <person name="Mauceli E."/>
            <person name="MacCallum I."/>
        </authorList>
    </citation>
    <scope>NUCLEOTIDE SEQUENCE [LARGE SCALE GENOMIC DNA]</scope>
    <source>
        <strain evidence="4">Tucson 15287-2541.00</strain>
    </source>
</reference>
<keyword evidence="4" id="KW-1185">Reference proteome</keyword>
<dbReference type="EMBL" id="CH916370">
    <property type="protein sequence ID" value="EDV99891.1"/>
    <property type="molecule type" value="Genomic_DNA"/>
</dbReference>
<accession>B4JJY9</accession>
<organism evidence="4">
    <name type="scientific">Drosophila grimshawi</name>
    <name type="common">Hawaiian fruit fly</name>
    <name type="synonym">Idiomyia grimshawi</name>
    <dbReference type="NCBI Taxonomy" id="7222"/>
    <lineage>
        <taxon>Eukaryota</taxon>
        <taxon>Metazoa</taxon>
        <taxon>Ecdysozoa</taxon>
        <taxon>Arthropoda</taxon>
        <taxon>Hexapoda</taxon>
        <taxon>Insecta</taxon>
        <taxon>Pterygota</taxon>
        <taxon>Neoptera</taxon>
        <taxon>Endopterygota</taxon>
        <taxon>Diptera</taxon>
        <taxon>Brachycera</taxon>
        <taxon>Muscomorpha</taxon>
        <taxon>Ephydroidea</taxon>
        <taxon>Drosophilidae</taxon>
        <taxon>Drosophila</taxon>
        <taxon>Hawaiian Drosophila</taxon>
    </lineage>
</organism>
<feature type="domain" description="LITAF" evidence="2">
    <location>
        <begin position="1"/>
        <end position="48"/>
    </location>
</feature>